<dbReference type="Proteomes" id="UP001597131">
    <property type="component" value="Unassembled WGS sequence"/>
</dbReference>
<evidence type="ECO:0000259" key="5">
    <source>
        <dbReference type="PROSITE" id="PS50110"/>
    </source>
</evidence>
<dbReference type="InterPro" id="IPR000792">
    <property type="entry name" value="Tscrpt_reg_LuxR_C"/>
</dbReference>
<evidence type="ECO:0000256" key="3">
    <source>
        <dbReference type="PROSITE-ProRule" id="PRU00169"/>
    </source>
</evidence>
<dbReference type="CDD" id="cd06170">
    <property type="entry name" value="LuxR_C_like"/>
    <property type="match status" value="1"/>
</dbReference>
<dbReference type="Gene3D" id="3.40.50.2300">
    <property type="match status" value="1"/>
</dbReference>
<dbReference type="PROSITE" id="PS50043">
    <property type="entry name" value="HTH_LUXR_2"/>
    <property type="match status" value="1"/>
</dbReference>
<reference evidence="7" key="1">
    <citation type="journal article" date="2019" name="Int. J. Syst. Evol. Microbiol.">
        <title>The Global Catalogue of Microorganisms (GCM) 10K type strain sequencing project: providing services to taxonomists for standard genome sequencing and annotation.</title>
        <authorList>
            <consortium name="The Broad Institute Genomics Platform"/>
            <consortium name="The Broad Institute Genome Sequencing Center for Infectious Disease"/>
            <person name="Wu L."/>
            <person name="Ma J."/>
        </authorList>
    </citation>
    <scope>NUCLEOTIDE SEQUENCE [LARGE SCALE GENOMIC DNA]</scope>
    <source>
        <strain evidence="7">CCUG 64793</strain>
    </source>
</reference>
<dbReference type="InterPro" id="IPR001789">
    <property type="entry name" value="Sig_transdc_resp-reg_receiver"/>
</dbReference>
<dbReference type="SMART" id="SM00421">
    <property type="entry name" value="HTH_LUXR"/>
    <property type="match status" value="1"/>
</dbReference>
<dbReference type="SUPFAM" id="SSF46894">
    <property type="entry name" value="C-terminal effector domain of the bipartite response regulators"/>
    <property type="match status" value="1"/>
</dbReference>
<comment type="caution">
    <text evidence="6">The sequence shown here is derived from an EMBL/GenBank/DDBJ whole genome shotgun (WGS) entry which is preliminary data.</text>
</comment>
<dbReference type="InterPro" id="IPR058245">
    <property type="entry name" value="NreC/VraR/RcsB-like_REC"/>
</dbReference>
<feature type="domain" description="Response regulatory" evidence="5">
    <location>
        <begin position="12"/>
        <end position="128"/>
    </location>
</feature>
<dbReference type="InterPro" id="IPR011006">
    <property type="entry name" value="CheY-like_superfamily"/>
</dbReference>
<sequence length="220" mass="24367">MNEVRDKDRIIKVLIFEKDDFLRQSIAGLLNERAQYKVLGAYSDVSEVKSILSLEMPDVVILSIGMPGAQGIAAIPVIKEVNSEIAILMYTSSEDEANLFASLKAGADGYILKKTSPLILFEAIDEVHQGGAPMSPSIARKVIDSFHRREKSAQSQYDLTGREVEVLKLLLEGQSIKYIAAELNIAFETARSHLRNIYKKLDVNCGKEAIAKVMADNIRL</sequence>
<evidence type="ECO:0000313" key="6">
    <source>
        <dbReference type="EMBL" id="MFD1096267.1"/>
    </source>
</evidence>
<evidence type="ECO:0000256" key="1">
    <source>
        <dbReference type="ARBA" id="ARBA00022553"/>
    </source>
</evidence>
<gene>
    <name evidence="6" type="ORF">ACFQ3Q_10945</name>
</gene>
<keyword evidence="7" id="KW-1185">Reference proteome</keyword>
<evidence type="ECO:0000259" key="4">
    <source>
        <dbReference type="PROSITE" id="PS50043"/>
    </source>
</evidence>
<dbReference type="PROSITE" id="PS50110">
    <property type="entry name" value="RESPONSE_REGULATORY"/>
    <property type="match status" value="1"/>
</dbReference>
<proteinExistence type="predicted"/>
<keyword evidence="1" id="KW-0597">Phosphoprotein</keyword>
<name>A0ABW3NUQ6_9FLAO</name>
<evidence type="ECO:0000313" key="7">
    <source>
        <dbReference type="Proteomes" id="UP001597131"/>
    </source>
</evidence>
<dbReference type="SMART" id="SM00448">
    <property type="entry name" value="REC"/>
    <property type="match status" value="1"/>
</dbReference>
<comment type="caution">
    <text evidence="3">Lacks conserved residue(s) required for the propagation of feature annotation.</text>
</comment>
<evidence type="ECO:0000256" key="2">
    <source>
        <dbReference type="ARBA" id="ARBA00023125"/>
    </source>
</evidence>
<dbReference type="Pfam" id="PF00196">
    <property type="entry name" value="GerE"/>
    <property type="match status" value="1"/>
</dbReference>
<dbReference type="PANTHER" id="PTHR43214">
    <property type="entry name" value="TWO-COMPONENT RESPONSE REGULATOR"/>
    <property type="match status" value="1"/>
</dbReference>
<protein>
    <submittedName>
        <fullName evidence="6">Response regulator</fullName>
    </submittedName>
</protein>
<dbReference type="SUPFAM" id="SSF52172">
    <property type="entry name" value="CheY-like"/>
    <property type="match status" value="1"/>
</dbReference>
<feature type="domain" description="HTH luxR-type" evidence="4">
    <location>
        <begin position="152"/>
        <end position="217"/>
    </location>
</feature>
<keyword evidence="2" id="KW-0238">DNA-binding</keyword>
<organism evidence="6 7">
    <name type="scientific">Salegentibacter chungangensis</name>
    <dbReference type="NCBI Taxonomy" id="1335724"/>
    <lineage>
        <taxon>Bacteria</taxon>
        <taxon>Pseudomonadati</taxon>
        <taxon>Bacteroidota</taxon>
        <taxon>Flavobacteriia</taxon>
        <taxon>Flavobacteriales</taxon>
        <taxon>Flavobacteriaceae</taxon>
        <taxon>Salegentibacter</taxon>
    </lineage>
</organism>
<dbReference type="PRINTS" id="PR00038">
    <property type="entry name" value="HTHLUXR"/>
</dbReference>
<dbReference type="EMBL" id="JBHTLI010000002">
    <property type="protein sequence ID" value="MFD1096267.1"/>
    <property type="molecule type" value="Genomic_DNA"/>
</dbReference>
<dbReference type="InterPro" id="IPR039420">
    <property type="entry name" value="WalR-like"/>
</dbReference>
<dbReference type="PANTHER" id="PTHR43214:SF43">
    <property type="entry name" value="TWO-COMPONENT RESPONSE REGULATOR"/>
    <property type="match status" value="1"/>
</dbReference>
<accession>A0ABW3NUQ6</accession>
<dbReference type="Pfam" id="PF00072">
    <property type="entry name" value="Response_reg"/>
    <property type="match status" value="1"/>
</dbReference>
<dbReference type="RefSeq" id="WP_380745753.1">
    <property type="nucleotide sequence ID" value="NZ_JBHTLI010000002.1"/>
</dbReference>
<dbReference type="InterPro" id="IPR016032">
    <property type="entry name" value="Sig_transdc_resp-reg_C-effctor"/>
</dbReference>
<dbReference type="CDD" id="cd17535">
    <property type="entry name" value="REC_NarL-like"/>
    <property type="match status" value="1"/>
</dbReference>